<feature type="transmembrane region" description="Helical" evidence="6">
    <location>
        <begin position="230"/>
        <end position="249"/>
    </location>
</feature>
<accession>A0ABY8RTP0</accession>
<sequence>MSNPTLVGPVFLIATIAFISALQIAAAVFAPIAGALLVIALVWPVQKTLQTRLPRLLALAIVVGIIICVFTALASVSAWGFGRIGRSVVSDAPRFQMLYSNLVTWLEGHGIVVAGLWAEHFNVGWLLRMLQGVTARLNTTISFWIVVVVYVLLGLLDTDAVARNIRRALAKDTADAVIGGAMQTAAKLRRYMFVRTLMSLATGIMVWVLSAVFGLRFATEWGVIAFALNYIPFMGPFIATLLPSAYALAQFGSPEAAIFIFAGLNVIQFAIGSYIEPRVAGYALAMSPFLVLFSVFFWSSIWGVFGAFIGVPITIAIITFCAQFAGTRWIAVVLGAPSGRDKTDDVPDSGSQT</sequence>
<feature type="transmembrane region" description="Helical" evidence="6">
    <location>
        <begin position="305"/>
        <end position="325"/>
    </location>
</feature>
<evidence type="ECO:0000256" key="5">
    <source>
        <dbReference type="ARBA" id="ARBA00023136"/>
    </source>
</evidence>
<proteinExistence type="inferred from homology"/>
<evidence type="ECO:0000256" key="4">
    <source>
        <dbReference type="ARBA" id="ARBA00022989"/>
    </source>
</evidence>
<evidence type="ECO:0000256" key="1">
    <source>
        <dbReference type="ARBA" id="ARBA00004141"/>
    </source>
</evidence>
<feature type="transmembrane region" description="Helical" evidence="6">
    <location>
        <begin position="197"/>
        <end position="218"/>
    </location>
</feature>
<comment type="subcellular location">
    <subcellularLocation>
        <location evidence="1">Membrane</location>
        <topology evidence="1">Multi-pass membrane protein</topology>
    </subcellularLocation>
</comment>
<organism evidence="7 8">
    <name type="scientific">Agrobacterium cucumeris</name>
    <dbReference type="NCBI Taxonomy" id="2862866"/>
    <lineage>
        <taxon>Bacteria</taxon>
        <taxon>Pseudomonadati</taxon>
        <taxon>Pseudomonadota</taxon>
        <taxon>Alphaproteobacteria</taxon>
        <taxon>Hyphomicrobiales</taxon>
        <taxon>Rhizobiaceae</taxon>
        <taxon>Rhizobium/Agrobacterium group</taxon>
        <taxon>Agrobacterium</taxon>
    </lineage>
</organism>
<keyword evidence="4 6" id="KW-1133">Transmembrane helix</keyword>
<protein>
    <submittedName>
        <fullName evidence="7">AI-2E family transporter</fullName>
    </submittedName>
</protein>
<evidence type="ECO:0000313" key="8">
    <source>
        <dbReference type="Proteomes" id="UP001225611"/>
    </source>
</evidence>
<keyword evidence="3 6" id="KW-0812">Transmembrane</keyword>
<reference evidence="7 8" key="1">
    <citation type="journal article" date="2023" name="Syst. Appl. Microbiol.">
        <title>Agrobacterium cucumeris sp. nov. isolated from crazy roots on cucumber (Cucumis sativus).</title>
        <authorList>
            <person name="Warabieda M."/>
            <person name="Kuzmanovic N."/>
            <person name="Trzcinski P."/>
            <person name="Pulawska J."/>
        </authorList>
    </citation>
    <scope>NUCLEOTIDE SEQUENCE [LARGE SCALE GENOMIC DNA]</scope>
    <source>
        <strain evidence="7 8">O132</strain>
    </source>
</reference>
<dbReference type="RefSeq" id="WP_269702649.1">
    <property type="nucleotide sequence ID" value="NZ_CP080388.1"/>
</dbReference>
<gene>
    <name evidence="7" type="ORF">KZ699_21220</name>
</gene>
<feature type="transmembrane region" description="Helical" evidence="6">
    <location>
        <begin position="141"/>
        <end position="162"/>
    </location>
</feature>
<feature type="transmembrane region" description="Helical" evidence="6">
    <location>
        <begin position="12"/>
        <end position="45"/>
    </location>
</feature>
<evidence type="ECO:0000256" key="3">
    <source>
        <dbReference type="ARBA" id="ARBA00022692"/>
    </source>
</evidence>
<comment type="similarity">
    <text evidence="2">Belongs to the autoinducer-2 exporter (AI-2E) (TC 2.A.86) family.</text>
</comment>
<evidence type="ECO:0000256" key="6">
    <source>
        <dbReference type="SAM" id="Phobius"/>
    </source>
</evidence>
<dbReference type="Proteomes" id="UP001225611">
    <property type="component" value="Chromosome 2"/>
</dbReference>
<dbReference type="Pfam" id="PF01594">
    <property type="entry name" value="AI-2E_transport"/>
    <property type="match status" value="1"/>
</dbReference>
<evidence type="ECO:0000256" key="2">
    <source>
        <dbReference type="ARBA" id="ARBA00009773"/>
    </source>
</evidence>
<keyword evidence="8" id="KW-1185">Reference proteome</keyword>
<dbReference type="PANTHER" id="PTHR21716">
    <property type="entry name" value="TRANSMEMBRANE PROTEIN"/>
    <property type="match status" value="1"/>
</dbReference>
<feature type="transmembrane region" description="Helical" evidence="6">
    <location>
        <begin position="281"/>
        <end position="298"/>
    </location>
</feature>
<dbReference type="EMBL" id="CP080388">
    <property type="protein sequence ID" value="WHO10995.1"/>
    <property type="molecule type" value="Genomic_DNA"/>
</dbReference>
<name>A0ABY8RTP0_9HYPH</name>
<feature type="transmembrane region" description="Helical" evidence="6">
    <location>
        <begin position="256"/>
        <end position="275"/>
    </location>
</feature>
<dbReference type="PANTHER" id="PTHR21716:SF64">
    <property type="entry name" value="AI-2 TRANSPORT PROTEIN TQSA"/>
    <property type="match status" value="1"/>
</dbReference>
<feature type="transmembrane region" description="Helical" evidence="6">
    <location>
        <begin position="57"/>
        <end position="81"/>
    </location>
</feature>
<dbReference type="InterPro" id="IPR002549">
    <property type="entry name" value="AI-2E-like"/>
</dbReference>
<evidence type="ECO:0000313" key="7">
    <source>
        <dbReference type="EMBL" id="WHO10995.1"/>
    </source>
</evidence>
<keyword evidence="5 6" id="KW-0472">Membrane</keyword>